<dbReference type="PANTHER" id="PTHR33395">
    <property type="entry name" value="TRANSCRIPTASE, PUTATIVE-RELATED-RELATED"/>
    <property type="match status" value="1"/>
</dbReference>
<protein>
    <submittedName>
        <fullName evidence="1">Uncharacterized protein</fullName>
    </submittedName>
</protein>
<proteinExistence type="predicted"/>
<evidence type="ECO:0000313" key="2">
    <source>
        <dbReference type="Proteomes" id="UP001333110"/>
    </source>
</evidence>
<dbReference type="PANTHER" id="PTHR33395:SF22">
    <property type="entry name" value="REVERSE TRANSCRIPTASE DOMAIN-CONTAINING PROTEIN"/>
    <property type="match status" value="1"/>
</dbReference>
<dbReference type="GO" id="GO:0007508">
    <property type="term" value="P:larval heart development"/>
    <property type="evidence" value="ECO:0007669"/>
    <property type="project" value="TreeGrafter"/>
</dbReference>
<evidence type="ECO:0000313" key="1">
    <source>
        <dbReference type="EMBL" id="KAK4814867.1"/>
    </source>
</evidence>
<dbReference type="GO" id="GO:0061343">
    <property type="term" value="P:cell adhesion involved in heart morphogenesis"/>
    <property type="evidence" value="ECO:0007669"/>
    <property type="project" value="TreeGrafter"/>
</dbReference>
<accession>A0AAN7NFN7</accession>
<keyword evidence="2" id="KW-1185">Reference proteome</keyword>
<name>A0AAN7NFN7_MYCAM</name>
<comment type="caution">
    <text evidence="1">The sequence shown here is derived from an EMBL/GenBank/DDBJ whole genome shotgun (WGS) entry which is preliminary data.</text>
</comment>
<sequence length="81" mass="8687">MQVPLGKYVGEPQEVGIWGSSEAPFRKDNSLGQVTDSPTRGDAFLDLLVTNASELVRDVKIGGSLGCSDHALVQFALLRDI</sequence>
<dbReference type="Proteomes" id="UP001333110">
    <property type="component" value="Unassembled WGS sequence"/>
</dbReference>
<gene>
    <name evidence="1" type="ORF">QYF61_027840</name>
</gene>
<reference evidence="1 2" key="1">
    <citation type="journal article" date="2023" name="J. Hered.">
        <title>Chromosome-level genome of the wood stork (Mycteria americana) provides insight into avian chromosome evolution.</title>
        <authorList>
            <person name="Flamio R. Jr."/>
            <person name="Ramstad K.M."/>
        </authorList>
    </citation>
    <scope>NUCLEOTIDE SEQUENCE [LARGE SCALE GENOMIC DNA]</scope>
    <source>
        <strain evidence="1">JAX WOST 10</strain>
    </source>
</reference>
<organism evidence="1 2">
    <name type="scientific">Mycteria americana</name>
    <name type="common">Wood stork</name>
    <dbReference type="NCBI Taxonomy" id="33587"/>
    <lineage>
        <taxon>Eukaryota</taxon>
        <taxon>Metazoa</taxon>
        <taxon>Chordata</taxon>
        <taxon>Craniata</taxon>
        <taxon>Vertebrata</taxon>
        <taxon>Euteleostomi</taxon>
        <taxon>Archelosauria</taxon>
        <taxon>Archosauria</taxon>
        <taxon>Dinosauria</taxon>
        <taxon>Saurischia</taxon>
        <taxon>Theropoda</taxon>
        <taxon>Coelurosauria</taxon>
        <taxon>Aves</taxon>
        <taxon>Neognathae</taxon>
        <taxon>Neoaves</taxon>
        <taxon>Aequornithes</taxon>
        <taxon>Ciconiiformes</taxon>
        <taxon>Ciconiidae</taxon>
        <taxon>Mycteria</taxon>
    </lineage>
</organism>
<dbReference type="GO" id="GO:0031012">
    <property type="term" value="C:extracellular matrix"/>
    <property type="evidence" value="ECO:0007669"/>
    <property type="project" value="TreeGrafter"/>
</dbReference>
<dbReference type="AlphaFoldDB" id="A0AAN7NFN7"/>
<dbReference type="EMBL" id="JAUNZN010000011">
    <property type="protein sequence ID" value="KAK4814867.1"/>
    <property type="molecule type" value="Genomic_DNA"/>
</dbReference>